<dbReference type="SMART" id="SM00866">
    <property type="entry name" value="UTRA"/>
    <property type="match status" value="1"/>
</dbReference>
<evidence type="ECO:0000256" key="1">
    <source>
        <dbReference type="ARBA" id="ARBA00023015"/>
    </source>
</evidence>
<dbReference type="PROSITE" id="PS50949">
    <property type="entry name" value="HTH_GNTR"/>
    <property type="match status" value="1"/>
</dbReference>
<evidence type="ECO:0000256" key="2">
    <source>
        <dbReference type="ARBA" id="ARBA00023125"/>
    </source>
</evidence>
<evidence type="ECO:0000313" key="6">
    <source>
        <dbReference type="Proteomes" id="UP000824334"/>
    </source>
</evidence>
<dbReference type="SMART" id="SM00345">
    <property type="entry name" value="HTH_GNTR"/>
    <property type="match status" value="1"/>
</dbReference>
<dbReference type="InterPro" id="IPR036388">
    <property type="entry name" value="WH-like_DNA-bd_sf"/>
</dbReference>
<reference evidence="5 6" key="1">
    <citation type="submission" date="2021-07" db="EMBL/GenBank/DDBJ databases">
        <title>Isolation and characterization of bacteria from a gold mining with a capacity of golden bioaccumulation.</title>
        <authorList>
            <person name="Yang X.J."/>
        </authorList>
    </citation>
    <scope>NUCLEOTIDE SEQUENCE [LARGE SCALE GENOMIC DNA]</scope>
    <source>
        <strain evidence="5 6">Au29</strain>
    </source>
</reference>
<dbReference type="Gene3D" id="3.40.1410.10">
    <property type="entry name" value="Chorismate lyase-like"/>
    <property type="match status" value="1"/>
</dbReference>
<dbReference type="Proteomes" id="UP000824334">
    <property type="component" value="Chromosome"/>
</dbReference>
<dbReference type="EMBL" id="CP080034">
    <property type="protein sequence ID" value="QYC11196.1"/>
    <property type="molecule type" value="Genomic_DNA"/>
</dbReference>
<keyword evidence="3" id="KW-0804">Transcription</keyword>
<dbReference type="SUPFAM" id="SSF64288">
    <property type="entry name" value="Chorismate lyase-like"/>
    <property type="match status" value="1"/>
</dbReference>
<dbReference type="Gene3D" id="1.10.10.10">
    <property type="entry name" value="Winged helix-like DNA-binding domain superfamily/Winged helix DNA-binding domain"/>
    <property type="match status" value="1"/>
</dbReference>
<protein>
    <submittedName>
        <fullName evidence="5">UTRA domain-containing protein</fullName>
    </submittedName>
</protein>
<dbReference type="InterPro" id="IPR028978">
    <property type="entry name" value="Chorismate_lyase_/UTRA_dom_sf"/>
</dbReference>
<gene>
    <name evidence="5" type="ORF">KWG56_04095</name>
</gene>
<evidence type="ECO:0000256" key="3">
    <source>
        <dbReference type="ARBA" id="ARBA00023163"/>
    </source>
</evidence>
<dbReference type="InterPro" id="IPR011663">
    <property type="entry name" value="UTRA"/>
</dbReference>
<dbReference type="GeneID" id="94374435"/>
<keyword evidence="1" id="KW-0805">Transcription regulation</keyword>
<dbReference type="Pfam" id="PF07702">
    <property type="entry name" value="UTRA"/>
    <property type="match status" value="1"/>
</dbReference>
<keyword evidence="2" id="KW-0238">DNA-binding</keyword>
<dbReference type="Pfam" id="PF00392">
    <property type="entry name" value="GntR"/>
    <property type="match status" value="1"/>
</dbReference>
<dbReference type="RefSeq" id="WP_201100773.1">
    <property type="nucleotide sequence ID" value="NZ_BAAAEE010000014.1"/>
</dbReference>
<accession>A0ABX8TJ59</accession>
<dbReference type="InterPro" id="IPR000524">
    <property type="entry name" value="Tscrpt_reg_HTH_GntR"/>
</dbReference>
<dbReference type="PANTHER" id="PTHR44846:SF16">
    <property type="entry name" value="TRANSCRIPTIONAL REGULATOR PHNF-RELATED"/>
    <property type="match status" value="1"/>
</dbReference>
<proteinExistence type="predicted"/>
<name>A0ABX8TJ59_9CAUL</name>
<dbReference type="InterPro" id="IPR050679">
    <property type="entry name" value="Bact_HTH_transcr_reg"/>
</dbReference>
<keyword evidence="6" id="KW-1185">Reference proteome</keyword>
<dbReference type="PRINTS" id="PR00035">
    <property type="entry name" value="HTHGNTR"/>
</dbReference>
<dbReference type="SUPFAM" id="SSF46785">
    <property type="entry name" value="Winged helix' DNA-binding domain"/>
    <property type="match status" value="1"/>
</dbReference>
<dbReference type="CDD" id="cd07377">
    <property type="entry name" value="WHTH_GntR"/>
    <property type="match status" value="1"/>
</dbReference>
<dbReference type="PANTHER" id="PTHR44846">
    <property type="entry name" value="MANNOSYL-D-GLYCERATE TRANSPORT/METABOLISM SYSTEM REPRESSOR MNGR-RELATED"/>
    <property type="match status" value="1"/>
</dbReference>
<organism evidence="5 6">
    <name type="scientific">Brevundimonas nasdae</name>
    <dbReference type="NCBI Taxonomy" id="172043"/>
    <lineage>
        <taxon>Bacteria</taxon>
        <taxon>Pseudomonadati</taxon>
        <taxon>Pseudomonadota</taxon>
        <taxon>Alphaproteobacteria</taxon>
        <taxon>Caulobacterales</taxon>
        <taxon>Caulobacteraceae</taxon>
        <taxon>Brevundimonas</taxon>
    </lineage>
</organism>
<feature type="domain" description="HTH gntR-type" evidence="4">
    <location>
        <begin position="4"/>
        <end position="72"/>
    </location>
</feature>
<dbReference type="InterPro" id="IPR036390">
    <property type="entry name" value="WH_DNA-bd_sf"/>
</dbReference>
<evidence type="ECO:0000259" key="4">
    <source>
        <dbReference type="PROSITE" id="PS50949"/>
    </source>
</evidence>
<evidence type="ECO:0000313" key="5">
    <source>
        <dbReference type="EMBL" id="QYC11196.1"/>
    </source>
</evidence>
<sequence length="241" mass="26674">MDIEPLHRRIASDIERRIASGEWRPGFRIPTEAELMAEYGCARMTVSRAMTDLSARGLVVRRRRAGTVVAHPPVHSSALVAIPDIQSEIEGRGLAYSHQLLLRIVRPSRADEDGMGARLIELETLHLADAMPFTLERRLISLTTAPEAEHADFTAAPPGGWLLAHMPWTEAEHRISAVGADGETATRLGLSDGTPCLRLERRTWRDGLAVTWAWQTFPGAAYDLVARFSPTQSPMKTPIKE</sequence>